<sequence>MLQKLNRQLEKFMPFITPASVIIGIIFSEHLLSLSFLIPWIFALMTFSGSLGSNFSSFKGVAKSPLPLFIILLLLHVIMPVIAWITGQLIFMDDHLIVTGLVLGAVIPTGVTSVIWVSIYKGNMALALSIILIDTVLSPFLVPQTLSLLVGQNVEMDTFSIMNGLLFMVVLPSLIGMLVNHLSKGKSVKAGKMLSPFSKLGLATVVMINGAVVAPYVVDFNGKLFLIAITVFVLACVCYVLIWMISKWLKQDRETRAVMLFTGGMRNISAGAVIVVQYFPAAVALPVIIGMLFQQMLASIFGSLFKRFEDRSVHTKKQLPDNVRVSS</sequence>
<evidence type="ECO:0000313" key="6">
    <source>
        <dbReference type="Proteomes" id="UP000310334"/>
    </source>
</evidence>
<protein>
    <submittedName>
        <fullName evidence="5">Bile acid:sodium symporter family protein</fullName>
    </submittedName>
</protein>
<organism evidence="5 6">
    <name type="scientific">Metabacillus sediminilitoris</name>
    <dbReference type="NCBI Taxonomy" id="2567941"/>
    <lineage>
        <taxon>Bacteria</taxon>
        <taxon>Bacillati</taxon>
        <taxon>Bacillota</taxon>
        <taxon>Bacilli</taxon>
        <taxon>Bacillales</taxon>
        <taxon>Bacillaceae</taxon>
        <taxon>Metabacillus</taxon>
    </lineage>
</organism>
<dbReference type="PANTHER" id="PTHR10361:SF28">
    <property type="entry name" value="P3 PROTEIN-RELATED"/>
    <property type="match status" value="1"/>
</dbReference>
<keyword evidence="4" id="KW-0472">Membrane</keyword>
<dbReference type="InterPro" id="IPR004710">
    <property type="entry name" value="Bilac:Na_transpt"/>
</dbReference>
<dbReference type="Proteomes" id="UP000310334">
    <property type="component" value="Unassembled WGS sequence"/>
</dbReference>
<evidence type="ECO:0000256" key="1">
    <source>
        <dbReference type="ARBA" id="ARBA00004141"/>
    </source>
</evidence>
<accession>A0A4S4BRH9</accession>
<gene>
    <name evidence="5" type="ORF">E6W99_19080</name>
</gene>
<keyword evidence="3" id="KW-1133">Transmembrane helix</keyword>
<dbReference type="AlphaFoldDB" id="A0A4S4BRH9"/>
<keyword evidence="2" id="KW-0812">Transmembrane</keyword>
<dbReference type="RefSeq" id="WP_136356767.1">
    <property type="nucleotide sequence ID" value="NZ_CP046266.1"/>
</dbReference>
<dbReference type="OrthoDB" id="1551454at2"/>
<evidence type="ECO:0000313" key="5">
    <source>
        <dbReference type="EMBL" id="THF77443.1"/>
    </source>
</evidence>
<dbReference type="GO" id="GO:0016020">
    <property type="term" value="C:membrane"/>
    <property type="evidence" value="ECO:0007669"/>
    <property type="project" value="UniProtKB-SubCell"/>
</dbReference>
<evidence type="ECO:0000256" key="2">
    <source>
        <dbReference type="ARBA" id="ARBA00022692"/>
    </source>
</evidence>
<dbReference type="PANTHER" id="PTHR10361">
    <property type="entry name" value="SODIUM-BILE ACID COTRANSPORTER"/>
    <property type="match status" value="1"/>
</dbReference>
<reference evidence="5 6" key="1">
    <citation type="submission" date="2019-04" db="EMBL/GenBank/DDBJ databases">
        <title>Bacillus sediminilitoris sp. nov., isolated from a tidal flat sediment on the East China Sea.</title>
        <authorList>
            <person name="Wei Y."/>
            <person name="Mao H."/>
            <person name="Fang J."/>
        </authorList>
    </citation>
    <scope>NUCLEOTIDE SEQUENCE [LARGE SCALE GENOMIC DNA]</scope>
    <source>
        <strain evidence="5 6">DSL-17</strain>
    </source>
</reference>
<dbReference type="EMBL" id="SSNT01000015">
    <property type="protein sequence ID" value="THF77443.1"/>
    <property type="molecule type" value="Genomic_DNA"/>
</dbReference>
<comment type="subcellular location">
    <subcellularLocation>
        <location evidence="1">Membrane</location>
        <topology evidence="1">Multi-pass membrane protein</topology>
    </subcellularLocation>
</comment>
<dbReference type="Pfam" id="PF01758">
    <property type="entry name" value="SBF"/>
    <property type="match status" value="1"/>
</dbReference>
<evidence type="ECO:0000256" key="4">
    <source>
        <dbReference type="ARBA" id="ARBA00023136"/>
    </source>
</evidence>
<name>A0A4S4BRH9_9BACI</name>
<comment type="caution">
    <text evidence="5">The sequence shown here is derived from an EMBL/GenBank/DDBJ whole genome shotgun (WGS) entry which is preliminary data.</text>
</comment>
<evidence type="ECO:0000256" key="3">
    <source>
        <dbReference type="ARBA" id="ARBA00022989"/>
    </source>
</evidence>
<keyword evidence="6" id="KW-1185">Reference proteome</keyword>
<dbReference type="InterPro" id="IPR002657">
    <property type="entry name" value="BilAc:Na_symport/Acr3"/>
</dbReference>
<proteinExistence type="predicted"/>
<dbReference type="InterPro" id="IPR038770">
    <property type="entry name" value="Na+/solute_symporter_sf"/>
</dbReference>
<dbReference type="Gene3D" id="1.20.1530.20">
    <property type="match status" value="1"/>
</dbReference>